<organism evidence="4 5">
    <name type="scientific">Nibribacter ruber</name>
    <dbReference type="NCBI Taxonomy" id="2698458"/>
    <lineage>
        <taxon>Bacteria</taxon>
        <taxon>Pseudomonadati</taxon>
        <taxon>Bacteroidota</taxon>
        <taxon>Cytophagia</taxon>
        <taxon>Cytophagales</taxon>
        <taxon>Hymenobacteraceae</taxon>
        <taxon>Nibribacter</taxon>
    </lineage>
</organism>
<evidence type="ECO:0000256" key="1">
    <source>
        <dbReference type="SAM" id="MobiDB-lite"/>
    </source>
</evidence>
<accession>A0A6P1NTA0</accession>
<feature type="region of interest" description="Disordered" evidence="1">
    <location>
        <begin position="160"/>
        <end position="185"/>
    </location>
</feature>
<protein>
    <submittedName>
        <fullName evidence="4">CHRD domain-containing protein</fullName>
    </submittedName>
</protein>
<dbReference type="EMBL" id="CP047897">
    <property type="protein sequence ID" value="QHL86947.1"/>
    <property type="molecule type" value="Genomic_DNA"/>
</dbReference>
<dbReference type="Proteomes" id="UP000464214">
    <property type="component" value="Chromosome"/>
</dbReference>
<dbReference type="PROSITE" id="PS50933">
    <property type="entry name" value="CHRD"/>
    <property type="match status" value="1"/>
</dbReference>
<dbReference type="InterPro" id="IPR010895">
    <property type="entry name" value="CHRD"/>
</dbReference>
<dbReference type="KEGG" id="nib:GU926_05650"/>
<evidence type="ECO:0000313" key="4">
    <source>
        <dbReference type="EMBL" id="QHL86947.1"/>
    </source>
</evidence>
<sequence length="185" mass="19089">MKTSKYIFHLVFSLLVVGAFTMNSCSDDDDDDGMTKENKVEMQMATLTGAQEVPANASGGTGTITGSYNKDTNVLSYTLTFSGLSSATTMAHFHKGAVGVSGPPVVNIRETTFSSPVTAEAVLTDAQEADLMAGLWYVNVHTTNYPAGEIRAQIAMQGATGSTTGNAGTTTGSTTGSTTGGTTGY</sequence>
<proteinExistence type="predicted"/>
<evidence type="ECO:0000256" key="2">
    <source>
        <dbReference type="SAM" id="SignalP"/>
    </source>
</evidence>
<dbReference type="AlphaFoldDB" id="A0A6P1NTA0"/>
<feature type="chain" id="PRO_5026980772" evidence="2">
    <location>
        <begin position="22"/>
        <end position="185"/>
    </location>
</feature>
<dbReference type="Pfam" id="PF07452">
    <property type="entry name" value="CHRD"/>
    <property type="match status" value="1"/>
</dbReference>
<evidence type="ECO:0000259" key="3">
    <source>
        <dbReference type="PROSITE" id="PS50933"/>
    </source>
</evidence>
<gene>
    <name evidence="4" type="ORF">GU926_05650</name>
</gene>
<reference evidence="4 5" key="1">
    <citation type="submission" date="2020-01" db="EMBL/GenBank/DDBJ databases">
        <authorList>
            <person name="Kim M."/>
        </authorList>
    </citation>
    <scope>NUCLEOTIDE SEQUENCE [LARGE SCALE GENOMIC DNA]</scope>
    <source>
        <strain evidence="4 5">BT10</strain>
    </source>
</reference>
<name>A0A6P1NTA0_9BACT</name>
<keyword evidence="5" id="KW-1185">Reference proteome</keyword>
<keyword evidence="2" id="KW-0732">Signal</keyword>
<evidence type="ECO:0000313" key="5">
    <source>
        <dbReference type="Proteomes" id="UP000464214"/>
    </source>
</evidence>
<feature type="compositionally biased region" description="Low complexity" evidence="1">
    <location>
        <begin position="160"/>
        <end position="177"/>
    </location>
</feature>
<dbReference type="SMART" id="SM00754">
    <property type="entry name" value="CHRD"/>
    <property type="match status" value="1"/>
</dbReference>
<dbReference type="RefSeq" id="WP_160689848.1">
    <property type="nucleotide sequence ID" value="NZ_CP047897.1"/>
</dbReference>
<feature type="signal peptide" evidence="2">
    <location>
        <begin position="1"/>
        <end position="21"/>
    </location>
</feature>
<feature type="domain" description="CHRD" evidence="3">
    <location>
        <begin position="39"/>
        <end position="159"/>
    </location>
</feature>